<dbReference type="FunFam" id="4.10.280.10:FF:000078">
    <property type="entry name" value="Transcription factor bHLH13"/>
    <property type="match status" value="1"/>
</dbReference>
<evidence type="ECO:0000256" key="2">
    <source>
        <dbReference type="ARBA" id="ARBA00005510"/>
    </source>
</evidence>
<dbReference type="Pfam" id="PF00010">
    <property type="entry name" value="HLH"/>
    <property type="match status" value="1"/>
</dbReference>
<dbReference type="InterPro" id="IPR025610">
    <property type="entry name" value="MYC/MYB_N"/>
</dbReference>
<dbReference type="InterPro" id="IPR036638">
    <property type="entry name" value="HLH_DNA-bd_sf"/>
</dbReference>
<evidence type="ECO:0000256" key="7">
    <source>
        <dbReference type="SAM" id="Coils"/>
    </source>
</evidence>
<comment type="subcellular location">
    <subcellularLocation>
        <location evidence="1 6">Nucleus</location>
    </subcellularLocation>
</comment>
<dbReference type="GO" id="GO:0005634">
    <property type="term" value="C:nucleus"/>
    <property type="evidence" value="ECO:0007669"/>
    <property type="project" value="UniProtKB-SubCell"/>
</dbReference>
<comment type="similarity">
    <text evidence="2">Belongs to the bHLH protein family.</text>
</comment>
<dbReference type="EMBL" id="LR746272">
    <property type="protein sequence ID" value="CAA7402503.1"/>
    <property type="molecule type" value="Genomic_DNA"/>
</dbReference>
<protein>
    <recommendedName>
        <fullName evidence="6">Transcription factor</fullName>
        <shortName evidence="6">bHLH transcription factor</shortName>
    </recommendedName>
    <alternativeName>
        <fullName evidence="6">Basic helix-loop-helix protein</fullName>
    </alternativeName>
</protein>
<evidence type="ECO:0000256" key="6">
    <source>
        <dbReference type="RuleBase" id="RU369104"/>
    </source>
</evidence>
<reference evidence="10" key="1">
    <citation type="submission" date="2020-02" db="EMBL/GenBank/DDBJ databases">
        <authorList>
            <person name="Scholz U."/>
            <person name="Mascher M."/>
            <person name="Fiebig A."/>
        </authorList>
    </citation>
    <scope>NUCLEOTIDE SEQUENCE</scope>
</reference>
<feature type="compositionally biased region" description="Basic and acidic residues" evidence="8">
    <location>
        <begin position="459"/>
        <end position="473"/>
    </location>
</feature>
<dbReference type="InterPro" id="IPR054502">
    <property type="entry name" value="bHLH-TF_ACT-like_plant"/>
</dbReference>
<feature type="coiled-coil region" evidence="7">
    <location>
        <begin position="501"/>
        <end position="528"/>
    </location>
</feature>
<evidence type="ECO:0000256" key="4">
    <source>
        <dbReference type="ARBA" id="ARBA00023163"/>
    </source>
</evidence>
<dbReference type="InterPro" id="IPR011598">
    <property type="entry name" value="bHLH_dom"/>
</dbReference>
<dbReference type="SUPFAM" id="SSF47459">
    <property type="entry name" value="HLH, helix-loop-helix DNA-binding domain"/>
    <property type="match status" value="1"/>
</dbReference>
<dbReference type="CDD" id="cd04873">
    <property type="entry name" value="ACT_UUR-ACR-like"/>
    <property type="match status" value="1"/>
</dbReference>
<dbReference type="AlphaFoldDB" id="A0A7I8KXH1"/>
<sequence>MKTEKGTLAMGFWKEEDKAMAMAVLGAKAFDYITTVHLSSEGLTAIGGDSDLQDKLAALVDGPNPSGFTWNYAIFWQISRSATGDIVLGWGDGHCREPREREDFSQRGWQQHFDETHQHMRKQVLQNLSVFAGGSDDENYALRLDRVTDTEMFFLASMYFSFPQGEGAPGKVFASGNHLWISDALPESSLSDFCVRGFLARSTGIRTIVLVPTTNGVLELGSVTPLSENAGAIQTIKSILSSGPVKHVPAGSDKEDNQTTAATAANASSFGFIPRPEERPRIFGKDLNLGQPQTDERLTVAKMEEKQQWDSETSNGGGGKIRSPNSRKDLHLLNWTQSHRVDANQAHMDNQQKFSTGVVIAEADACRRPFGHHSNGAREDPQQSHFPPKRQRSLPAPPTQPRQIDFSRAVGTSMAVPVKSHTNSLQVEQSDASLVSSKEDRPYPPEERKPRKRGRKPANGREEPLNHVEAERQRREKLNQRFYALRAVVPNISKMDKASLLGDAISYINDLQKKLKEMELERERFSEVTVVDARKRAECPYVDVQVVHNEVIVQVNCPLETHPVSKVISVFNEEQIDVVDAKISVGSDTVFHTFVVKPQGSEQLTKDRLVAALSREINSS</sequence>
<dbReference type="Pfam" id="PF14215">
    <property type="entry name" value="bHLH-MYC_N"/>
    <property type="match status" value="1"/>
</dbReference>
<dbReference type="Proteomes" id="UP000663760">
    <property type="component" value="Chromosome 9"/>
</dbReference>
<dbReference type="PROSITE" id="PS50888">
    <property type="entry name" value="BHLH"/>
    <property type="match status" value="1"/>
</dbReference>
<name>A0A7I8KXH1_SPIIN</name>
<feature type="domain" description="BHLH" evidence="9">
    <location>
        <begin position="462"/>
        <end position="511"/>
    </location>
</feature>
<keyword evidence="4 6" id="KW-0804">Transcription</keyword>
<feature type="region of interest" description="Disordered" evidence="8">
    <location>
        <begin position="368"/>
        <end position="403"/>
    </location>
</feature>
<dbReference type="GO" id="GO:0000976">
    <property type="term" value="F:transcription cis-regulatory region binding"/>
    <property type="evidence" value="ECO:0007669"/>
    <property type="project" value="TreeGrafter"/>
</dbReference>
<dbReference type="CDD" id="cd11449">
    <property type="entry name" value="bHLH_AtAIB_like"/>
    <property type="match status" value="1"/>
</dbReference>
<evidence type="ECO:0000259" key="9">
    <source>
        <dbReference type="PROSITE" id="PS50888"/>
    </source>
</evidence>
<feature type="compositionally biased region" description="Polar residues" evidence="8">
    <location>
        <begin position="420"/>
        <end position="436"/>
    </location>
</feature>
<proteinExistence type="inferred from homology"/>
<accession>A0A7I8KXH1</accession>
<dbReference type="OrthoDB" id="677168at2759"/>
<gene>
    <name evidence="10" type="ORF">SI8410_09013181</name>
</gene>
<dbReference type="PANTHER" id="PTHR11514:SF47">
    <property type="entry name" value="TRANSCRIPTION FACTOR BHLH13"/>
    <property type="match status" value="1"/>
</dbReference>
<evidence type="ECO:0000256" key="5">
    <source>
        <dbReference type="ARBA" id="ARBA00023242"/>
    </source>
</evidence>
<evidence type="ECO:0000256" key="3">
    <source>
        <dbReference type="ARBA" id="ARBA00023015"/>
    </source>
</evidence>
<feature type="region of interest" description="Disordered" evidence="8">
    <location>
        <begin position="304"/>
        <end position="327"/>
    </location>
</feature>
<evidence type="ECO:0000256" key="8">
    <source>
        <dbReference type="SAM" id="MobiDB-lite"/>
    </source>
</evidence>
<evidence type="ECO:0000313" key="11">
    <source>
        <dbReference type="Proteomes" id="UP000663760"/>
    </source>
</evidence>
<keyword evidence="7" id="KW-0175">Coiled coil</keyword>
<dbReference type="Pfam" id="PF22754">
    <property type="entry name" value="bHLH-TF_ACT-like_plant"/>
    <property type="match status" value="1"/>
</dbReference>
<evidence type="ECO:0000313" key="10">
    <source>
        <dbReference type="EMBL" id="CAA7402503.1"/>
    </source>
</evidence>
<dbReference type="GO" id="GO:0046983">
    <property type="term" value="F:protein dimerization activity"/>
    <property type="evidence" value="ECO:0007669"/>
    <property type="project" value="InterPro"/>
</dbReference>
<feature type="compositionally biased region" description="Basic and acidic residues" evidence="8">
    <location>
        <begin position="437"/>
        <end position="449"/>
    </location>
</feature>
<dbReference type="PANTHER" id="PTHR11514">
    <property type="entry name" value="MYC"/>
    <property type="match status" value="1"/>
</dbReference>
<dbReference type="Gene3D" id="4.10.280.10">
    <property type="entry name" value="Helix-loop-helix DNA-binding domain"/>
    <property type="match status" value="1"/>
</dbReference>
<keyword evidence="5 6" id="KW-0539">Nucleus</keyword>
<keyword evidence="11" id="KW-1185">Reference proteome</keyword>
<keyword evidence="3 6" id="KW-0805">Transcription regulation</keyword>
<organism evidence="10 11">
    <name type="scientific">Spirodela intermedia</name>
    <name type="common">Intermediate duckweed</name>
    <dbReference type="NCBI Taxonomy" id="51605"/>
    <lineage>
        <taxon>Eukaryota</taxon>
        <taxon>Viridiplantae</taxon>
        <taxon>Streptophyta</taxon>
        <taxon>Embryophyta</taxon>
        <taxon>Tracheophyta</taxon>
        <taxon>Spermatophyta</taxon>
        <taxon>Magnoliopsida</taxon>
        <taxon>Liliopsida</taxon>
        <taxon>Araceae</taxon>
        <taxon>Lemnoideae</taxon>
        <taxon>Spirodela</taxon>
    </lineage>
</organism>
<dbReference type="GO" id="GO:0003700">
    <property type="term" value="F:DNA-binding transcription factor activity"/>
    <property type="evidence" value="ECO:0007669"/>
    <property type="project" value="InterPro"/>
</dbReference>
<evidence type="ECO:0000256" key="1">
    <source>
        <dbReference type="ARBA" id="ARBA00004123"/>
    </source>
</evidence>
<dbReference type="InterPro" id="IPR045084">
    <property type="entry name" value="AIB/MYC-like"/>
</dbReference>
<dbReference type="SMART" id="SM00353">
    <property type="entry name" value="HLH"/>
    <property type="match status" value="1"/>
</dbReference>
<feature type="region of interest" description="Disordered" evidence="8">
    <location>
        <begin position="418"/>
        <end position="473"/>
    </location>
</feature>